<gene>
    <name evidence="3" type="ORF">D5F11_008545</name>
</gene>
<name>A0A429X9M1_SIMTE</name>
<dbReference type="InterPro" id="IPR027417">
    <property type="entry name" value="P-loop_NTPase"/>
</dbReference>
<feature type="domain" description="ATPase RavA-like AAA lid" evidence="1">
    <location>
        <begin position="219"/>
        <end position="286"/>
    </location>
</feature>
<organism evidence="3 4">
    <name type="scientific">Siminovitchia terrae</name>
    <name type="common">Bacillus terrae</name>
    <dbReference type="NCBI Taxonomy" id="1914933"/>
    <lineage>
        <taxon>Bacteria</taxon>
        <taxon>Bacillati</taxon>
        <taxon>Bacillota</taxon>
        <taxon>Bacilli</taxon>
        <taxon>Bacillales</taxon>
        <taxon>Bacillaceae</taxon>
        <taxon>Siminovitchia</taxon>
    </lineage>
</organism>
<dbReference type="CDD" id="cd00009">
    <property type="entry name" value="AAA"/>
    <property type="match status" value="1"/>
</dbReference>
<dbReference type="Proteomes" id="UP000287296">
    <property type="component" value="Unassembled WGS sequence"/>
</dbReference>
<evidence type="ECO:0000259" key="1">
    <source>
        <dbReference type="Pfam" id="PF17868"/>
    </source>
</evidence>
<reference evidence="3 4" key="1">
    <citation type="submission" date="2018-12" db="EMBL/GenBank/DDBJ databases">
        <authorList>
            <person name="Sun L."/>
            <person name="Chen Z."/>
        </authorList>
    </citation>
    <scope>NUCLEOTIDE SEQUENCE [LARGE SCALE GENOMIC DNA]</scope>
    <source>
        <strain evidence="3 4">LMG 29736</strain>
    </source>
</reference>
<dbReference type="Pfam" id="PF20030">
    <property type="entry name" value="bpMoxR"/>
    <property type="match status" value="1"/>
</dbReference>
<dbReference type="EMBL" id="QYTW02000006">
    <property type="protein sequence ID" value="RST60104.1"/>
    <property type="molecule type" value="Genomic_DNA"/>
</dbReference>
<accession>A0A429X9M1</accession>
<dbReference type="SUPFAM" id="SSF52540">
    <property type="entry name" value="P-loop containing nucleoside triphosphate hydrolases"/>
    <property type="match status" value="1"/>
</dbReference>
<dbReference type="PANTHER" id="PTHR32204">
    <property type="entry name" value="ATPASE RAVA"/>
    <property type="match status" value="1"/>
</dbReference>
<evidence type="ECO:0000313" key="4">
    <source>
        <dbReference type="Proteomes" id="UP000287296"/>
    </source>
</evidence>
<dbReference type="Gene3D" id="3.40.50.300">
    <property type="entry name" value="P-loop containing nucleotide triphosphate hydrolases"/>
    <property type="match status" value="1"/>
</dbReference>
<comment type="caution">
    <text evidence="3">The sequence shown here is derived from an EMBL/GenBank/DDBJ whole genome shotgun (WGS) entry which is preliminary data.</text>
</comment>
<evidence type="ECO:0000313" key="3">
    <source>
        <dbReference type="EMBL" id="RST60104.1"/>
    </source>
</evidence>
<sequence>MTNNFSKLIDIKNALNAKYFEREKEIEAILIALLSKQHMLMIGSPGTAKSALAADLAKIVQGMGYFQWLLTRFSTPEELFGALSLKDLENGVYKRNTANKMPEAHIAFLDEIFKSNSAILNSLLTLINERVFYNNGHPITVPLMSVVGSSNEYPEEGEGLEALFDRFLLRFEVDYIGDDNNFISMMKGNGQNQPLPSLTMEELVNLQFFTEMVSVPDEVYVKLAEVRYHLKDEGIRPSDRRFKQSLSVLKAKALIAQRQHVITDDIVFLENSLWESPDQKELTSNIVRTLAQDTVLRAIENADQEAKEILTNLNQAPSTEASLEAVKKVKVLLSELENLKAKNPTRNVQIQEAIDRVTVIHREIASSVLDPIN</sequence>
<dbReference type="InterPro" id="IPR050513">
    <property type="entry name" value="RavA_ATPases"/>
</dbReference>
<dbReference type="AlphaFoldDB" id="A0A429X9M1"/>
<dbReference type="RefSeq" id="WP_120117253.1">
    <property type="nucleotide sequence ID" value="NZ_QYTW02000006.1"/>
</dbReference>
<dbReference type="PANTHER" id="PTHR32204:SF0">
    <property type="entry name" value="ATPASE RAVA"/>
    <property type="match status" value="1"/>
</dbReference>
<dbReference type="Pfam" id="PF17868">
    <property type="entry name" value="AAA_lid_8"/>
    <property type="match status" value="1"/>
</dbReference>
<dbReference type="InterPro" id="IPR041538">
    <property type="entry name" value="RavA-like_AAA_lid"/>
</dbReference>
<evidence type="ECO:0000259" key="2">
    <source>
        <dbReference type="Pfam" id="PF20030"/>
    </source>
</evidence>
<feature type="domain" description="MoxR" evidence="2">
    <location>
        <begin position="7"/>
        <end position="180"/>
    </location>
</feature>
<protein>
    <submittedName>
        <fullName evidence="3">ATPase</fullName>
    </submittedName>
</protein>
<proteinExistence type="predicted"/>
<dbReference type="OrthoDB" id="1814213at2"/>
<dbReference type="InterPro" id="IPR045427">
    <property type="entry name" value="MoxR"/>
</dbReference>